<dbReference type="Pfam" id="PF00528">
    <property type="entry name" value="BPD_transp_1"/>
    <property type="match status" value="1"/>
</dbReference>
<reference evidence="9" key="1">
    <citation type="submission" date="2020-02" db="EMBL/GenBank/DDBJ databases">
        <authorList>
            <person name="Meier V. D."/>
        </authorList>
    </citation>
    <scope>NUCLEOTIDE SEQUENCE</scope>
    <source>
        <strain evidence="9">AVDCRST_MAG42</strain>
    </source>
</reference>
<comment type="subcellular location">
    <subcellularLocation>
        <location evidence="1 7">Cell membrane</location>
        <topology evidence="1 7">Multi-pass membrane protein</topology>
    </subcellularLocation>
</comment>
<sequence>MPSEKTKVRLFLAALLTPALLVVLAVVAFPFLFNVVLSFSNANIYHIRDWRLIGFDQFVSVFRQELFWSILLKTVIWTLVNIVFHVVIGVFLAVVLHQKFIRGKAWWRVALILPWALPQYITALTWRGMFNYEYGAVNLLITKYLHLPPVEWLTSPFEAFLAVIITNVWLGFPFMMVIALGGLQSIPDDLYEAADVDGASKWFQFWNITAPLLRPVMIPAITLGIVWTFNNINVIWLVTNGGEPADSTHILVSYVYKAAFNMYRFGWAAALSVVIFAILFVFSQMLLKRTRASEAVY</sequence>
<keyword evidence="2 7" id="KW-0813">Transport</keyword>
<protein>
    <submittedName>
        <fullName evidence="9">Maltodextrin ABC transporter, permease protein MdxF</fullName>
    </submittedName>
</protein>
<dbReference type="EMBL" id="CADCTA010000061">
    <property type="protein sequence ID" value="CAA9238605.1"/>
    <property type="molecule type" value="Genomic_DNA"/>
</dbReference>
<dbReference type="InterPro" id="IPR035906">
    <property type="entry name" value="MetI-like_sf"/>
</dbReference>
<comment type="similarity">
    <text evidence="7">Belongs to the binding-protein-dependent transport system permease family.</text>
</comment>
<name>A0A6J4I067_9BACT</name>
<feature type="transmembrane region" description="Helical" evidence="7">
    <location>
        <begin position="159"/>
        <end position="183"/>
    </location>
</feature>
<dbReference type="CDD" id="cd06261">
    <property type="entry name" value="TM_PBP2"/>
    <property type="match status" value="1"/>
</dbReference>
<dbReference type="SUPFAM" id="SSF161098">
    <property type="entry name" value="MetI-like"/>
    <property type="match status" value="1"/>
</dbReference>
<dbReference type="InterPro" id="IPR000515">
    <property type="entry name" value="MetI-like"/>
</dbReference>
<keyword evidence="5 7" id="KW-1133">Transmembrane helix</keyword>
<proteinExistence type="inferred from homology"/>
<dbReference type="PANTHER" id="PTHR30193:SF41">
    <property type="entry name" value="DIACETYLCHITOBIOSE UPTAKE SYSTEM PERMEASE PROTEIN NGCF"/>
    <property type="match status" value="1"/>
</dbReference>
<feature type="domain" description="ABC transmembrane type-1" evidence="8">
    <location>
        <begin position="71"/>
        <end position="286"/>
    </location>
</feature>
<feature type="transmembrane region" description="Helical" evidence="7">
    <location>
        <begin position="105"/>
        <end position="126"/>
    </location>
</feature>
<organism evidence="9">
    <name type="scientific">uncultured Chthoniobacterales bacterium</name>
    <dbReference type="NCBI Taxonomy" id="1836801"/>
    <lineage>
        <taxon>Bacteria</taxon>
        <taxon>Pseudomonadati</taxon>
        <taxon>Verrucomicrobiota</taxon>
        <taxon>Spartobacteria</taxon>
        <taxon>Chthoniobacterales</taxon>
        <taxon>environmental samples</taxon>
    </lineage>
</organism>
<evidence type="ECO:0000256" key="2">
    <source>
        <dbReference type="ARBA" id="ARBA00022448"/>
    </source>
</evidence>
<dbReference type="PANTHER" id="PTHR30193">
    <property type="entry name" value="ABC TRANSPORTER PERMEASE PROTEIN"/>
    <property type="match status" value="1"/>
</dbReference>
<dbReference type="GO" id="GO:0055085">
    <property type="term" value="P:transmembrane transport"/>
    <property type="evidence" value="ECO:0007669"/>
    <property type="project" value="InterPro"/>
</dbReference>
<evidence type="ECO:0000256" key="5">
    <source>
        <dbReference type="ARBA" id="ARBA00022989"/>
    </source>
</evidence>
<feature type="transmembrane region" description="Helical" evidence="7">
    <location>
        <begin position="75"/>
        <end position="96"/>
    </location>
</feature>
<gene>
    <name evidence="9" type="ORF">AVDCRST_MAG42-1570</name>
</gene>
<evidence type="ECO:0000313" key="9">
    <source>
        <dbReference type="EMBL" id="CAA9238605.1"/>
    </source>
</evidence>
<feature type="transmembrane region" description="Helical" evidence="7">
    <location>
        <begin position="216"/>
        <end position="238"/>
    </location>
</feature>
<dbReference type="Gene3D" id="1.10.3720.10">
    <property type="entry name" value="MetI-like"/>
    <property type="match status" value="1"/>
</dbReference>
<dbReference type="AlphaFoldDB" id="A0A6J4I067"/>
<evidence type="ECO:0000256" key="6">
    <source>
        <dbReference type="ARBA" id="ARBA00023136"/>
    </source>
</evidence>
<keyword evidence="3" id="KW-1003">Cell membrane</keyword>
<dbReference type="PROSITE" id="PS50928">
    <property type="entry name" value="ABC_TM1"/>
    <property type="match status" value="1"/>
</dbReference>
<dbReference type="GO" id="GO:0005886">
    <property type="term" value="C:plasma membrane"/>
    <property type="evidence" value="ECO:0007669"/>
    <property type="project" value="UniProtKB-SubCell"/>
</dbReference>
<evidence type="ECO:0000256" key="4">
    <source>
        <dbReference type="ARBA" id="ARBA00022692"/>
    </source>
</evidence>
<keyword evidence="6 7" id="KW-0472">Membrane</keyword>
<accession>A0A6J4I067</accession>
<dbReference type="InterPro" id="IPR051393">
    <property type="entry name" value="ABC_transporter_permease"/>
</dbReference>
<evidence type="ECO:0000256" key="1">
    <source>
        <dbReference type="ARBA" id="ARBA00004651"/>
    </source>
</evidence>
<evidence type="ECO:0000259" key="8">
    <source>
        <dbReference type="PROSITE" id="PS50928"/>
    </source>
</evidence>
<evidence type="ECO:0000256" key="7">
    <source>
        <dbReference type="RuleBase" id="RU363032"/>
    </source>
</evidence>
<feature type="transmembrane region" description="Helical" evidence="7">
    <location>
        <begin position="265"/>
        <end position="287"/>
    </location>
</feature>
<evidence type="ECO:0000256" key="3">
    <source>
        <dbReference type="ARBA" id="ARBA00022475"/>
    </source>
</evidence>
<keyword evidence="4 7" id="KW-0812">Transmembrane</keyword>